<dbReference type="Pfam" id="PF00366">
    <property type="entry name" value="Ribosomal_S17"/>
    <property type="match status" value="1"/>
</dbReference>
<evidence type="ECO:0000256" key="3">
    <source>
        <dbReference type="ARBA" id="ARBA00022884"/>
    </source>
</evidence>
<keyword evidence="2 6" id="KW-0699">rRNA-binding</keyword>
<dbReference type="InterPro" id="IPR019984">
    <property type="entry name" value="Ribosomal_uS17_bact/chlr"/>
</dbReference>
<comment type="similarity">
    <text evidence="1 6">Belongs to the universal ribosomal protein uS17 family.</text>
</comment>
<dbReference type="PANTHER" id="PTHR10744">
    <property type="entry name" value="40S RIBOSOMAL PROTEIN S11 FAMILY MEMBER"/>
    <property type="match status" value="1"/>
</dbReference>
<organism evidence="7 8">
    <name type="scientific">Candidatus Sungbacteria bacterium RIFCSPLOWO2_12_FULL_41_11</name>
    <dbReference type="NCBI Taxonomy" id="1802286"/>
    <lineage>
        <taxon>Bacteria</taxon>
        <taxon>Candidatus Sungiibacteriota</taxon>
    </lineage>
</organism>
<reference evidence="7 8" key="1">
    <citation type="journal article" date="2016" name="Nat. Commun.">
        <title>Thousands of microbial genomes shed light on interconnected biogeochemical processes in an aquifer system.</title>
        <authorList>
            <person name="Anantharaman K."/>
            <person name="Brown C.T."/>
            <person name="Hug L.A."/>
            <person name="Sharon I."/>
            <person name="Castelle C.J."/>
            <person name="Probst A.J."/>
            <person name="Thomas B.C."/>
            <person name="Singh A."/>
            <person name="Wilkins M.J."/>
            <person name="Karaoz U."/>
            <person name="Brodie E.L."/>
            <person name="Williams K.H."/>
            <person name="Hubbard S.S."/>
            <person name="Banfield J.F."/>
        </authorList>
    </citation>
    <scope>NUCLEOTIDE SEQUENCE [LARGE SCALE GENOMIC DNA]</scope>
</reference>
<dbReference type="Proteomes" id="UP000177171">
    <property type="component" value="Unassembled WGS sequence"/>
</dbReference>
<comment type="function">
    <text evidence="6">One of the primary rRNA binding proteins, it binds specifically to the 5'-end of 16S ribosomal RNA.</text>
</comment>
<dbReference type="InterPro" id="IPR012340">
    <property type="entry name" value="NA-bd_OB-fold"/>
</dbReference>
<evidence type="ECO:0000313" key="7">
    <source>
        <dbReference type="EMBL" id="OHA13925.1"/>
    </source>
</evidence>
<dbReference type="GO" id="GO:0006412">
    <property type="term" value="P:translation"/>
    <property type="evidence" value="ECO:0007669"/>
    <property type="project" value="UniProtKB-UniRule"/>
</dbReference>
<comment type="subunit">
    <text evidence="6">Part of the 30S ribosomal subunit.</text>
</comment>
<dbReference type="InterPro" id="IPR000266">
    <property type="entry name" value="Ribosomal_uS17"/>
</dbReference>
<dbReference type="HAMAP" id="MF_01345_B">
    <property type="entry name" value="Ribosomal_uS17_B"/>
    <property type="match status" value="1"/>
</dbReference>
<accession>A0A1G2LQN1</accession>
<dbReference type="PANTHER" id="PTHR10744:SF1">
    <property type="entry name" value="SMALL RIBOSOMAL SUBUNIT PROTEIN US17M"/>
    <property type="match status" value="1"/>
</dbReference>
<keyword evidence="3 6" id="KW-0694">RNA-binding</keyword>
<dbReference type="NCBIfam" id="NF004123">
    <property type="entry name" value="PRK05610.1"/>
    <property type="match status" value="1"/>
</dbReference>
<dbReference type="GO" id="GO:0022627">
    <property type="term" value="C:cytosolic small ribosomal subunit"/>
    <property type="evidence" value="ECO:0007669"/>
    <property type="project" value="UniProtKB-UniRule"/>
</dbReference>
<dbReference type="GO" id="GO:0019843">
    <property type="term" value="F:rRNA binding"/>
    <property type="evidence" value="ECO:0007669"/>
    <property type="project" value="UniProtKB-UniRule"/>
</dbReference>
<dbReference type="GO" id="GO:0003735">
    <property type="term" value="F:structural constituent of ribosome"/>
    <property type="evidence" value="ECO:0007669"/>
    <property type="project" value="UniProtKB-UniRule"/>
</dbReference>
<proteinExistence type="inferred from homology"/>
<gene>
    <name evidence="6" type="primary">rpsQ</name>
    <name evidence="7" type="ORF">A3G49_01650</name>
</gene>
<evidence type="ECO:0000313" key="8">
    <source>
        <dbReference type="Proteomes" id="UP000177171"/>
    </source>
</evidence>
<evidence type="ECO:0000256" key="2">
    <source>
        <dbReference type="ARBA" id="ARBA00022730"/>
    </source>
</evidence>
<dbReference type="CDD" id="cd00364">
    <property type="entry name" value="Ribosomal_uS17"/>
    <property type="match status" value="1"/>
</dbReference>
<keyword evidence="4 6" id="KW-0689">Ribosomal protein</keyword>
<evidence type="ECO:0000256" key="1">
    <source>
        <dbReference type="ARBA" id="ARBA00010254"/>
    </source>
</evidence>
<protein>
    <recommendedName>
        <fullName evidence="6">Small ribosomal subunit protein uS17</fullName>
    </recommendedName>
</protein>
<comment type="caution">
    <text evidence="7">The sequence shown here is derived from an EMBL/GenBank/DDBJ whole genome shotgun (WGS) entry which is preliminary data.</text>
</comment>
<name>A0A1G2LQN1_9BACT</name>
<keyword evidence="5 6" id="KW-0687">Ribonucleoprotein</keyword>
<dbReference type="SUPFAM" id="SSF50249">
    <property type="entry name" value="Nucleic acid-binding proteins"/>
    <property type="match status" value="1"/>
</dbReference>
<dbReference type="NCBIfam" id="TIGR03635">
    <property type="entry name" value="uS17_bact"/>
    <property type="match status" value="1"/>
</dbReference>
<dbReference type="PRINTS" id="PR00973">
    <property type="entry name" value="RIBOSOMALS17"/>
</dbReference>
<sequence length="91" mass="10584">MRKLKGTIISNKMAKTVVVRVDSLKKHSKYQKFYKVSKKYKVHDDKGEYKAGDIVMIQETRPFSKEKRWKVSELVKRAQVAEPEAENEIAG</sequence>
<dbReference type="Gene3D" id="2.40.50.140">
    <property type="entry name" value="Nucleic acid-binding proteins"/>
    <property type="match status" value="1"/>
</dbReference>
<evidence type="ECO:0000256" key="4">
    <source>
        <dbReference type="ARBA" id="ARBA00022980"/>
    </source>
</evidence>
<dbReference type="AlphaFoldDB" id="A0A1G2LQN1"/>
<dbReference type="EMBL" id="MHQY01000015">
    <property type="protein sequence ID" value="OHA13925.1"/>
    <property type="molecule type" value="Genomic_DNA"/>
</dbReference>
<evidence type="ECO:0000256" key="6">
    <source>
        <dbReference type="HAMAP-Rule" id="MF_01345"/>
    </source>
</evidence>
<evidence type="ECO:0000256" key="5">
    <source>
        <dbReference type="ARBA" id="ARBA00023274"/>
    </source>
</evidence>